<protein>
    <recommendedName>
        <fullName evidence="1">Transposase MuDR plant domain-containing protein</fullName>
    </recommendedName>
</protein>
<dbReference type="InterPro" id="IPR004332">
    <property type="entry name" value="Transposase_MuDR"/>
</dbReference>
<dbReference type="EMBL" id="JANJYJ010000001">
    <property type="protein sequence ID" value="KAK3231285.1"/>
    <property type="molecule type" value="Genomic_DNA"/>
</dbReference>
<dbReference type="Proteomes" id="UP001281410">
    <property type="component" value="Unassembled WGS sequence"/>
</dbReference>
<keyword evidence="3" id="KW-1185">Reference proteome</keyword>
<dbReference type="Pfam" id="PF03108">
    <property type="entry name" value="DBD_Tnp_Mut"/>
    <property type="match status" value="1"/>
</dbReference>
<comment type="caution">
    <text evidence="2">The sequence shown here is derived from an EMBL/GenBank/DDBJ whole genome shotgun (WGS) entry which is preliminary data.</text>
</comment>
<evidence type="ECO:0000313" key="3">
    <source>
        <dbReference type="Proteomes" id="UP001281410"/>
    </source>
</evidence>
<proteinExistence type="predicted"/>
<accession>A0AAE0B8H7</accession>
<evidence type="ECO:0000259" key="1">
    <source>
        <dbReference type="Pfam" id="PF03108"/>
    </source>
</evidence>
<feature type="domain" description="Transposase MuDR plant" evidence="1">
    <location>
        <begin position="106"/>
        <end position="168"/>
    </location>
</feature>
<sequence length="199" mass="23180">MLYMISFTFDQKAERLLGWRVELVCGVESQVDDYLEPNYDHVRDQGRRAHGDHPCGRYAGDMQCPKNVNLLASDTQSTWVIPGSEAYTFGQVNNTMRSCEPNTSIYKGQFFQKKNHLKRSIGLHAMMWNFEWKVKMSNKSVTYLVCKINNCKWELRAVRRDEGIFFQVRSFEIEHNCPLEEVHRCHRQANAVIIGEVSP</sequence>
<name>A0AAE0B8H7_9ROSI</name>
<evidence type="ECO:0000313" key="2">
    <source>
        <dbReference type="EMBL" id="KAK3231285.1"/>
    </source>
</evidence>
<organism evidence="2 3">
    <name type="scientific">Dipteronia sinensis</name>
    <dbReference type="NCBI Taxonomy" id="43782"/>
    <lineage>
        <taxon>Eukaryota</taxon>
        <taxon>Viridiplantae</taxon>
        <taxon>Streptophyta</taxon>
        <taxon>Embryophyta</taxon>
        <taxon>Tracheophyta</taxon>
        <taxon>Spermatophyta</taxon>
        <taxon>Magnoliopsida</taxon>
        <taxon>eudicotyledons</taxon>
        <taxon>Gunneridae</taxon>
        <taxon>Pentapetalae</taxon>
        <taxon>rosids</taxon>
        <taxon>malvids</taxon>
        <taxon>Sapindales</taxon>
        <taxon>Sapindaceae</taxon>
        <taxon>Hippocastanoideae</taxon>
        <taxon>Acereae</taxon>
        <taxon>Dipteronia</taxon>
    </lineage>
</organism>
<gene>
    <name evidence="2" type="ORF">Dsin_003166</name>
</gene>
<reference evidence="2" key="1">
    <citation type="journal article" date="2023" name="Plant J.">
        <title>Genome sequences and population genomics provide insights into the demographic history, inbreeding, and mutation load of two 'living fossil' tree species of Dipteronia.</title>
        <authorList>
            <person name="Feng Y."/>
            <person name="Comes H.P."/>
            <person name="Chen J."/>
            <person name="Zhu S."/>
            <person name="Lu R."/>
            <person name="Zhang X."/>
            <person name="Li P."/>
            <person name="Qiu J."/>
            <person name="Olsen K.M."/>
            <person name="Qiu Y."/>
        </authorList>
    </citation>
    <scope>NUCLEOTIDE SEQUENCE</scope>
    <source>
        <strain evidence="2">NBL</strain>
    </source>
</reference>
<dbReference type="AlphaFoldDB" id="A0AAE0B8H7"/>